<evidence type="ECO:0000256" key="2">
    <source>
        <dbReference type="SAM" id="SignalP"/>
    </source>
</evidence>
<dbReference type="EMBL" id="CAJNOJ010000573">
    <property type="protein sequence ID" value="CAF1487921.1"/>
    <property type="molecule type" value="Genomic_DNA"/>
</dbReference>
<reference evidence="3" key="1">
    <citation type="submission" date="2021-02" db="EMBL/GenBank/DDBJ databases">
        <authorList>
            <person name="Nowell W R."/>
        </authorList>
    </citation>
    <scope>NUCLEOTIDE SEQUENCE</scope>
</reference>
<evidence type="ECO:0000313" key="4">
    <source>
        <dbReference type="Proteomes" id="UP000663852"/>
    </source>
</evidence>
<comment type="caution">
    <text evidence="3">The sequence shown here is derived from an EMBL/GenBank/DDBJ whole genome shotgun (WGS) entry which is preliminary data.</text>
</comment>
<dbReference type="AlphaFoldDB" id="A0A815SGS7"/>
<dbReference type="Proteomes" id="UP000663852">
    <property type="component" value="Unassembled WGS sequence"/>
</dbReference>
<feature type="region of interest" description="Disordered" evidence="1">
    <location>
        <begin position="95"/>
        <end position="121"/>
    </location>
</feature>
<evidence type="ECO:0000256" key="1">
    <source>
        <dbReference type="SAM" id="MobiDB-lite"/>
    </source>
</evidence>
<gene>
    <name evidence="3" type="ORF">EDS130_LOCUS41835</name>
</gene>
<sequence>MHFIALIFFALIFCINPNRNQVFGCECPAKDNRNYVSADGGDVQSNGQLKCWYVAQSGNARGTLYCLYRTDCTIAIDGDGGFCVSSTPTTTAALTEPGSGGNTTTTTTTVTTTRSGSGGNTTTTTTASSKCQCPATDTTGTALIIGQIQSGALVCGYSMTDNGCWYDLNTCALIQDEHGGQCSGSQTNTTSTTNGQTTSTTMMGAMTSSTTAQMTTSTSTSMLSTGSASTSTPVMSATSTSTPMMSTTSTSTLSMTTTTFSNAFPTTTIFDNTTNSTGINSGNNLPKISLFIAMVNTLIINVLL</sequence>
<feature type="chain" id="PRO_5032677721" evidence="2">
    <location>
        <begin position="21"/>
        <end position="304"/>
    </location>
</feature>
<name>A0A815SGS7_ADIRI</name>
<feature type="region of interest" description="Disordered" evidence="1">
    <location>
        <begin position="220"/>
        <end position="248"/>
    </location>
</feature>
<proteinExistence type="predicted"/>
<feature type="signal peptide" evidence="2">
    <location>
        <begin position="1"/>
        <end position="20"/>
    </location>
</feature>
<organism evidence="3 4">
    <name type="scientific">Adineta ricciae</name>
    <name type="common">Rotifer</name>
    <dbReference type="NCBI Taxonomy" id="249248"/>
    <lineage>
        <taxon>Eukaryota</taxon>
        <taxon>Metazoa</taxon>
        <taxon>Spiralia</taxon>
        <taxon>Gnathifera</taxon>
        <taxon>Rotifera</taxon>
        <taxon>Eurotatoria</taxon>
        <taxon>Bdelloidea</taxon>
        <taxon>Adinetida</taxon>
        <taxon>Adinetidae</taxon>
        <taxon>Adineta</taxon>
    </lineage>
</organism>
<accession>A0A815SGS7</accession>
<keyword evidence="2" id="KW-0732">Signal</keyword>
<feature type="region of interest" description="Disordered" evidence="1">
    <location>
        <begin position="180"/>
        <end position="200"/>
    </location>
</feature>
<protein>
    <submittedName>
        <fullName evidence="3">Uncharacterized protein</fullName>
    </submittedName>
</protein>
<feature type="compositionally biased region" description="Low complexity" evidence="1">
    <location>
        <begin position="102"/>
        <end position="121"/>
    </location>
</feature>
<feature type="compositionally biased region" description="Low complexity" evidence="1">
    <location>
        <begin position="183"/>
        <end position="200"/>
    </location>
</feature>
<evidence type="ECO:0000313" key="3">
    <source>
        <dbReference type="EMBL" id="CAF1487921.1"/>
    </source>
</evidence>